<keyword evidence="1" id="KW-0472">Membrane</keyword>
<proteinExistence type="predicted"/>
<keyword evidence="1" id="KW-0812">Transmembrane</keyword>
<feature type="transmembrane region" description="Helical" evidence="1">
    <location>
        <begin position="40"/>
        <end position="58"/>
    </location>
</feature>
<name>A0ABW4ZYP2_9BACL</name>
<dbReference type="RefSeq" id="WP_386046859.1">
    <property type="nucleotide sequence ID" value="NZ_JBHUIO010000006.1"/>
</dbReference>
<reference evidence="3" key="1">
    <citation type="journal article" date="2019" name="Int. J. Syst. Evol. Microbiol.">
        <title>The Global Catalogue of Microorganisms (GCM) 10K type strain sequencing project: providing services to taxonomists for standard genome sequencing and annotation.</title>
        <authorList>
            <consortium name="The Broad Institute Genomics Platform"/>
            <consortium name="The Broad Institute Genome Sequencing Center for Infectious Disease"/>
            <person name="Wu L."/>
            <person name="Ma J."/>
        </authorList>
    </citation>
    <scope>NUCLEOTIDE SEQUENCE [LARGE SCALE GENOMIC DNA]</scope>
    <source>
        <strain evidence="3">CGMCC 1.13574</strain>
    </source>
</reference>
<accession>A0ABW4ZYP2</accession>
<protein>
    <submittedName>
        <fullName evidence="2">Uncharacterized protein</fullName>
    </submittedName>
</protein>
<sequence length="125" mass="13898">MTTHTLATMFQFMLIAALLLNLYTFLVRTKRNALPELDKYLYGISLGGLFLALFLTYFDLSFTRFFAVVGTLAALLVIIRNSQSITALKDSLPPRERTNLLRLYLGAIGIAGILGGFFGYSTYVA</sequence>
<dbReference type="EMBL" id="JBHUIO010000006">
    <property type="protein sequence ID" value="MFD2170664.1"/>
    <property type="molecule type" value="Genomic_DNA"/>
</dbReference>
<dbReference type="Proteomes" id="UP001597343">
    <property type="component" value="Unassembled WGS sequence"/>
</dbReference>
<feature type="transmembrane region" description="Helical" evidence="1">
    <location>
        <begin position="6"/>
        <end position="28"/>
    </location>
</feature>
<feature type="transmembrane region" description="Helical" evidence="1">
    <location>
        <begin position="103"/>
        <end position="123"/>
    </location>
</feature>
<gene>
    <name evidence="2" type="ORF">ACFSOY_11685</name>
</gene>
<evidence type="ECO:0000313" key="2">
    <source>
        <dbReference type="EMBL" id="MFD2170664.1"/>
    </source>
</evidence>
<comment type="caution">
    <text evidence="2">The sequence shown here is derived from an EMBL/GenBank/DDBJ whole genome shotgun (WGS) entry which is preliminary data.</text>
</comment>
<evidence type="ECO:0000256" key="1">
    <source>
        <dbReference type="SAM" id="Phobius"/>
    </source>
</evidence>
<keyword evidence="3" id="KW-1185">Reference proteome</keyword>
<feature type="transmembrane region" description="Helical" evidence="1">
    <location>
        <begin position="64"/>
        <end position="82"/>
    </location>
</feature>
<keyword evidence="1" id="KW-1133">Transmembrane helix</keyword>
<organism evidence="2 3">
    <name type="scientific">Tumebacillus lipolyticus</name>
    <dbReference type="NCBI Taxonomy" id="1280370"/>
    <lineage>
        <taxon>Bacteria</taxon>
        <taxon>Bacillati</taxon>
        <taxon>Bacillota</taxon>
        <taxon>Bacilli</taxon>
        <taxon>Bacillales</taxon>
        <taxon>Alicyclobacillaceae</taxon>
        <taxon>Tumebacillus</taxon>
    </lineage>
</organism>
<evidence type="ECO:0000313" key="3">
    <source>
        <dbReference type="Proteomes" id="UP001597343"/>
    </source>
</evidence>